<proteinExistence type="predicted"/>
<gene>
    <name evidence="3" type="primary">LOC106458648</name>
</gene>
<dbReference type="InterPro" id="IPR002557">
    <property type="entry name" value="Chitin-bd_dom"/>
</dbReference>
<name>A0ABM1B2S8_LIMPO</name>
<dbReference type="InterPro" id="IPR036508">
    <property type="entry name" value="Chitin-bd_dom_sf"/>
</dbReference>
<sequence length="215" mass="24793">METHQLDLLKEMLKNKTWYKRSFLFLWICHGVVRGELNTTAFEDETTKPFYDESDYFTRSSSITTEQATYDAIVSTTNLPIVSDSELNSTSVLKPPADVFLKHQVLVANTWTDLDTPESNELPGVPGIPGRPGKDYPIYGIPLPKTKFRCRKPGYFVDTDARCQMYHICQDDRMNSFLCPNGTVFDQRHQVCNWWFSVKCPFIPPFLQSNAKLKY</sequence>
<evidence type="ECO:0000313" key="3">
    <source>
        <dbReference type="RefSeq" id="XP_013773628.1"/>
    </source>
</evidence>
<dbReference type="RefSeq" id="XP_013773628.1">
    <property type="nucleotide sequence ID" value="XM_013918174.2"/>
</dbReference>
<dbReference type="PANTHER" id="PTHR22933:SF42">
    <property type="entry name" value="FI18455P1-RELATED"/>
    <property type="match status" value="1"/>
</dbReference>
<dbReference type="Pfam" id="PF01607">
    <property type="entry name" value="CBM_14"/>
    <property type="match status" value="1"/>
</dbReference>
<dbReference type="Proteomes" id="UP000694941">
    <property type="component" value="Unplaced"/>
</dbReference>
<dbReference type="SUPFAM" id="SSF57625">
    <property type="entry name" value="Invertebrate chitin-binding proteins"/>
    <property type="match status" value="1"/>
</dbReference>
<feature type="domain" description="Chitin-binding type-2" evidence="1">
    <location>
        <begin position="147"/>
        <end position="202"/>
    </location>
</feature>
<keyword evidence="2" id="KW-1185">Reference proteome</keyword>
<dbReference type="PROSITE" id="PS50940">
    <property type="entry name" value="CHIT_BIND_II"/>
    <property type="match status" value="1"/>
</dbReference>
<evidence type="ECO:0000259" key="1">
    <source>
        <dbReference type="PROSITE" id="PS50940"/>
    </source>
</evidence>
<accession>A0ABM1B2S8</accession>
<dbReference type="Gene3D" id="2.170.140.10">
    <property type="entry name" value="Chitin binding domain"/>
    <property type="match status" value="1"/>
</dbReference>
<protein>
    <submittedName>
        <fullName evidence="3">Uncharacterized protein LOC106458648</fullName>
    </submittedName>
</protein>
<organism evidence="2 3">
    <name type="scientific">Limulus polyphemus</name>
    <name type="common">Atlantic horseshoe crab</name>
    <dbReference type="NCBI Taxonomy" id="6850"/>
    <lineage>
        <taxon>Eukaryota</taxon>
        <taxon>Metazoa</taxon>
        <taxon>Ecdysozoa</taxon>
        <taxon>Arthropoda</taxon>
        <taxon>Chelicerata</taxon>
        <taxon>Merostomata</taxon>
        <taxon>Xiphosura</taxon>
        <taxon>Limulidae</taxon>
        <taxon>Limulus</taxon>
    </lineage>
</organism>
<reference evidence="3" key="1">
    <citation type="submission" date="2025-08" db="UniProtKB">
        <authorList>
            <consortium name="RefSeq"/>
        </authorList>
    </citation>
    <scope>IDENTIFICATION</scope>
    <source>
        <tissue evidence="3">Muscle</tissue>
    </source>
</reference>
<dbReference type="GeneID" id="106458648"/>
<dbReference type="PANTHER" id="PTHR22933">
    <property type="entry name" value="FI18007P1-RELATED"/>
    <property type="match status" value="1"/>
</dbReference>
<dbReference type="SMART" id="SM00494">
    <property type="entry name" value="ChtBD2"/>
    <property type="match status" value="1"/>
</dbReference>
<dbReference type="InterPro" id="IPR052976">
    <property type="entry name" value="Scoloptoxin-like"/>
</dbReference>
<evidence type="ECO:0000313" key="2">
    <source>
        <dbReference type="Proteomes" id="UP000694941"/>
    </source>
</evidence>